<dbReference type="InterPro" id="IPR005024">
    <property type="entry name" value="Snf7_fam"/>
</dbReference>
<accession>A0A8S3DL57</accession>
<dbReference type="GO" id="GO:0007034">
    <property type="term" value="P:vacuolar transport"/>
    <property type="evidence" value="ECO:0007669"/>
    <property type="project" value="InterPro"/>
</dbReference>
<dbReference type="Pfam" id="PF03357">
    <property type="entry name" value="Snf7"/>
    <property type="match status" value="1"/>
</dbReference>
<name>A0A8S3DL57_9BILA</name>
<reference evidence="2" key="1">
    <citation type="submission" date="2021-02" db="EMBL/GenBank/DDBJ databases">
        <authorList>
            <person name="Nowell W R."/>
        </authorList>
    </citation>
    <scope>NUCLEOTIDE SEQUENCE</scope>
</reference>
<organism evidence="2 3">
    <name type="scientific">Rotaria magnacalcarata</name>
    <dbReference type="NCBI Taxonomy" id="392030"/>
    <lineage>
        <taxon>Eukaryota</taxon>
        <taxon>Metazoa</taxon>
        <taxon>Spiralia</taxon>
        <taxon>Gnathifera</taxon>
        <taxon>Rotifera</taxon>
        <taxon>Eurotatoria</taxon>
        <taxon>Bdelloidea</taxon>
        <taxon>Philodinida</taxon>
        <taxon>Philodinidae</taxon>
        <taxon>Rotaria</taxon>
    </lineage>
</organism>
<feature type="non-terminal residue" evidence="2">
    <location>
        <position position="1"/>
    </location>
</feature>
<evidence type="ECO:0000313" key="3">
    <source>
        <dbReference type="Proteomes" id="UP000676336"/>
    </source>
</evidence>
<dbReference type="PANTHER" id="PTHR10476">
    <property type="entry name" value="CHARGED MULTIVESICULAR BODY PROTEIN"/>
    <property type="match status" value="1"/>
</dbReference>
<gene>
    <name evidence="2" type="ORF">SMN809_LOCUS55855</name>
</gene>
<sequence length="59" mass="6717">TMQMFEQNMTTNSIKQEMMNDAMDAAFEGDDDEEETEELVDQVLNELNITMANQIPGKS</sequence>
<comment type="caution">
    <text evidence="2">The sequence shown here is derived from an EMBL/GenBank/DDBJ whole genome shotgun (WGS) entry which is preliminary data.</text>
</comment>
<dbReference type="EMBL" id="CAJOBI010198382">
    <property type="protein sequence ID" value="CAF4983492.1"/>
    <property type="molecule type" value="Genomic_DNA"/>
</dbReference>
<proteinExistence type="inferred from homology"/>
<comment type="similarity">
    <text evidence="1">Belongs to the SNF7 family.</text>
</comment>
<evidence type="ECO:0008006" key="4">
    <source>
        <dbReference type="Google" id="ProtNLM"/>
    </source>
</evidence>
<dbReference type="Proteomes" id="UP000676336">
    <property type="component" value="Unassembled WGS sequence"/>
</dbReference>
<evidence type="ECO:0000256" key="1">
    <source>
        <dbReference type="ARBA" id="ARBA00006190"/>
    </source>
</evidence>
<dbReference type="AlphaFoldDB" id="A0A8S3DL57"/>
<protein>
    <recommendedName>
        <fullName evidence="4">CHM2A protein</fullName>
    </recommendedName>
</protein>
<evidence type="ECO:0000313" key="2">
    <source>
        <dbReference type="EMBL" id="CAF4983492.1"/>
    </source>
</evidence>
<dbReference type="Gene3D" id="6.10.140.1230">
    <property type="match status" value="1"/>
</dbReference>
<feature type="non-terminal residue" evidence="2">
    <location>
        <position position="59"/>
    </location>
</feature>